<gene>
    <name evidence="1" type="ORF">G4P62_016667</name>
</gene>
<protein>
    <submittedName>
        <fullName evidence="1">LOC107393841-like protein</fullName>
    </submittedName>
</protein>
<evidence type="ECO:0000313" key="1">
    <source>
        <dbReference type="EMBL" id="KAF7218105.1"/>
    </source>
</evidence>
<comment type="caution">
    <text evidence="1">The sequence shown here is derived from an EMBL/GenBank/DDBJ whole genome shotgun (WGS) entry which is preliminary data.</text>
</comment>
<reference evidence="1" key="1">
    <citation type="submission" date="2020-03" db="EMBL/GenBank/DDBJ databases">
        <title>Intra-Species Differences in Population Size shape Life History and Genome Evolution.</title>
        <authorList>
            <person name="Willemsen D."/>
            <person name="Cui R."/>
            <person name="Valenzano D.R."/>
        </authorList>
    </citation>
    <scope>NUCLEOTIDE SEQUENCE</scope>
    <source>
        <strain evidence="1">GRZ</strain>
        <tissue evidence="1">Whole</tissue>
    </source>
</reference>
<organism evidence="1 2">
    <name type="scientific">Nothobranchius furzeri</name>
    <name type="common">Turquoise killifish</name>
    <dbReference type="NCBI Taxonomy" id="105023"/>
    <lineage>
        <taxon>Eukaryota</taxon>
        <taxon>Metazoa</taxon>
        <taxon>Chordata</taxon>
        <taxon>Craniata</taxon>
        <taxon>Vertebrata</taxon>
        <taxon>Euteleostomi</taxon>
        <taxon>Actinopterygii</taxon>
        <taxon>Neopterygii</taxon>
        <taxon>Teleostei</taxon>
        <taxon>Neoteleostei</taxon>
        <taxon>Acanthomorphata</taxon>
        <taxon>Ovalentaria</taxon>
        <taxon>Atherinomorphae</taxon>
        <taxon>Cyprinodontiformes</taxon>
        <taxon>Nothobranchiidae</taxon>
        <taxon>Nothobranchius</taxon>
    </lineage>
</organism>
<dbReference type="EMBL" id="JAAVVJ010000008">
    <property type="protein sequence ID" value="KAF7218105.1"/>
    <property type="molecule type" value="Genomic_DNA"/>
</dbReference>
<dbReference type="PANTHER" id="PTHR35450">
    <property type="entry name" value="REVERSE TRANSCRIPTASE DOMAIN-CONTAINING PROTEIN"/>
    <property type="match status" value="1"/>
</dbReference>
<dbReference type="PANTHER" id="PTHR35450:SF2">
    <property type="entry name" value="REVERSE TRANSCRIPTASE DOMAIN-CONTAINING PROTEIN"/>
    <property type="match status" value="1"/>
</dbReference>
<proteinExistence type="predicted"/>
<evidence type="ECO:0000313" key="2">
    <source>
        <dbReference type="Proteomes" id="UP000822369"/>
    </source>
</evidence>
<name>A0A9D2YCJ7_NOTFU</name>
<sequence length="560" mass="64993">MDRLQESLRQRTTLMDHQTPLSTMLNNSEHGYEVQGKKINHLFYMDDLKTYAKNDNQQEGLLQIVKLFSDDICMQFGLDKCAKATFKKGKLTSTSNIQLDQETVIMELNQEDTYKYLGVNEGDGIQHATMKEKVKKEYYRRVRLVIKSELNAANKIKAINILAVPTVTYSFNIINWQLKEVKKLDTKTRKLLTSERMHHPKADVERMYLPRQIGGRGLTQLEMAYKTTTMALKTYLETTDDALLILVCQHEARKKLYSVTKEAIRYAQELNIPEVARIEKETVTSFAKRTRREAKKWAQKRMRETWEEKPMHGQYPLRVKKADVEQDHTHQWLRSAGLKAETEGLLIAAQDQSLSTRLYHHKIMKDGTDPMCRMCSQYEETIDHIVSGCPTLARTEYIHRHDRAASYIHWKICKHFHLPAADKWYEHQPPTVTENNNIAVLWDMPINTDREIMANRPDIVIKNKEEKTCLMIDMTIPSEKNVTTKELEKLSKYKDLEIEVTRMWGMKTTTIPVVVGALGLIKKGLEKRTKQIPGNPTVQEIQKIVLLGSAHIIRRTLSIN</sequence>
<dbReference type="Proteomes" id="UP000822369">
    <property type="component" value="Chromosome 8"/>
</dbReference>
<dbReference type="AlphaFoldDB" id="A0A9D2YCJ7"/>
<dbReference type="KEGG" id="nfu:107379400"/>
<dbReference type="OMA" id="ADETAYH"/>
<accession>A0A9D2YCJ7</accession>